<dbReference type="InterPro" id="IPR033875">
    <property type="entry name" value="FlhG"/>
</dbReference>
<proteinExistence type="predicted"/>
<dbReference type="SUPFAM" id="SSF52540">
    <property type="entry name" value="P-loop containing nucleoside triphosphate hydrolases"/>
    <property type="match status" value="1"/>
</dbReference>
<dbReference type="GO" id="GO:0016887">
    <property type="term" value="F:ATP hydrolysis activity"/>
    <property type="evidence" value="ECO:0007669"/>
    <property type="project" value="TreeGrafter"/>
</dbReference>
<dbReference type="GO" id="GO:0005524">
    <property type="term" value="F:ATP binding"/>
    <property type="evidence" value="ECO:0007669"/>
    <property type="project" value="UniProtKB-KW"/>
</dbReference>
<dbReference type="PANTHER" id="PTHR43384:SF4">
    <property type="entry name" value="CELLULOSE BIOSYNTHESIS PROTEIN BCSQ-RELATED"/>
    <property type="match status" value="1"/>
</dbReference>
<evidence type="ECO:0000256" key="2">
    <source>
        <dbReference type="ARBA" id="ARBA00022840"/>
    </source>
</evidence>
<reference evidence="4 5" key="1">
    <citation type="submission" date="2018-08" db="EMBL/GenBank/DDBJ databases">
        <title>Bacillus chawlae sp. nov., Bacillus glennii sp. nov., and Bacillus saganii sp. nov. Isolated from the Vehicle Assembly Building at Kennedy Space Center where the Viking Spacecraft were Assembled.</title>
        <authorList>
            <person name="Seuylemezian A."/>
            <person name="Vaishampayan P."/>
        </authorList>
    </citation>
    <scope>NUCLEOTIDE SEQUENCE [LARGE SCALE GENOMIC DNA]</scope>
    <source>
        <strain evidence="4 5">V47-23a</strain>
    </source>
</reference>
<dbReference type="Proteomes" id="UP000264541">
    <property type="component" value="Unassembled WGS sequence"/>
</dbReference>
<dbReference type="InterPro" id="IPR025501">
    <property type="entry name" value="MinD_FleN"/>
</dbReference>
<evidence type="ECO:0000313" key="4">
    <source>
        <dbReference type="EMBL" id="RFU71305.1"/>
    </source>
</evidence>
<dbReference type="GO" id="GO:0009898">
    <property type="term" value="C:cytoplasmic side of plasma membrane"/>
    <property type="evidence" value="ECO:0007669"/>
    <property type="project" value="TreeGrafter"/>
</dbReference>
<dbReference type="InterPro" id="IPR002586">
    <property type="entry name" value="CobQ/CobB/MinD/ParA_Nub-bd_dom"/>
</dbReference>
<dbReference type="AlphaFoldDB" id="A0A372LSV2"/>
<dbReference type="GO" id="GO:0051782">
    <property type="term" value="P:negative regulation of cell division"/>
    <property type="evidence" value="ECO:0007669"/>
    <property type="project" value="TreeGrafter"/>
</dbReference>
<keyword evidence="2" id="KW-0067">ATP-binding</keyword>
<keyword evidence="5" id="KW-1185">Reference proteome</keyword>
<gene>
    <name evidence="4" type="ORF">D0469_01990</name>
</gene>
<dbReference type="PIRSF" id="PIRSF003092">
    <property type="entry name" value="MinD"/>
    <property type="match status" value="1"/>
</dbReference>
<dbReference type="CDD" id="cd02038">
    <property type="entry name" value="FlhG-like"/>
    <property type="match status" value="1"/>
</dbReference>
<keyword evidence="1" id="KW-0547">Nucleotide-binding</keyword>
<accession>A0A372LSV2</accession>
<dbReference type="PANTHER" id="PTHR43384">
    <property type="entry name" value="SEPTUM SITE-DETERMINING PROTEIN MIND HOMOLOG, CHLOROPLASTIC-RELATED"/>
    <property type="match status" value="1"/>
</dbReference>
<dbReference type="GO" id="GO:0005829">
    <property type="term" value="C:cytosol"/>
    <property type="evidence" value="ECO:0007669"/>
    <property type="project" value="TreeGrafter"/>
</dbReference>
<comment type="caution">
    <text evidence="4">The sequence shown here is derived from an EMBL/GenBank/DDBJ whole genome shotgun (WGS) entry which is preliminary data.</text>
</comment>
<evidence type="ECO:0000259" key="3">
    <source>
        <dbReference type="Pfam" id="PF01656"/>
    </source>
</evidence>
<evidence type="ECO:0000256" key="1">
    <source>
        <dbReference type="ARBA" id="ARBA00022741"/>
    </source>
</evidence>
<name>A0A372LSV2_9BACI</name>
<dbReference type="RefSeq" id="WP_117324987.1">
    <property type="nucleotide sequence ID" value="NZ_QVTE01000005.1"/>
</dbReference>
<feature type="domain" description="CobQ/CobB/MinD/ParA nucleotide binding" evidence="3">
    <location>
        <begin position="24"/>
        <end position="240"/>
    </location>
</feature>
<dbReference type="EMBL" id="QVTE01000005">
    <property type="protein sequence ID" value="RFU71305.1"/>
    <property type="molecule type" value="Genomic_DNA"/>
</dbReference>
<sequence>MRDQAESLRKKLQFQQNNKIAKTIAVISGKGGVGKSNFTLNFSISLSKKGHSVLIFDMDIGMGNIDILMGTSTERTIVDFFNRGIPLADIISSGPDRVSFIAGGSGLSNLFELEDEMFERYLAELEEVMQRFDYIIFDMGAGITSESSRFILSADELFVITTPEPTSVMDAYSIMKYLVSVNPEVELFLVCNRVQDEKEGKETVKRLQNVLFKFLNKQAIPLGYLPDDKTVMKAVSRQVPFSIFNPNCDAAISLEQLTQRYEKSSFKEDISLRKNNFLGKLKNYFLGRQA</sequence>
<protein>
    <submittedName>
        <fullName evidence="4">MinD/ParA family protein</fullName>
    </submittedName>
</protein>
<dbReference type="InterPro" id="IPR027417">
    <property type="entry name" value="P-loop_NTPase"/>
</dbReference>
<evidence type="ECO:0000313" key="5">
    <source>
        <dbReference type="Proteomes" id="UP000264541"/>
    </source>
</evidence>
<dbReference type="OrthoDB" id="9816297at2"/>
<organism evidence="4 5">
    <name type="scientific">Peribacillus saganii</name>
    <dbReference type="NCBI Taxonomy" id="2303992"/>
    <lineage>
        <taxon>Bacteria</taxon>
        <taxon>Bacillati</taxon>
        <taxon>Bacillota</taxon>
        <taxon>Bacilli</taxon>
        <taxon>Bacillales</taxon>
        <taxon>Bacillaceae</taxon>
        <taxon>Peribacillus</taxon>
    </lineage>
</organism>
<dbReference type="Gene3D" id="3.40.50.300">
    <property type="entry name" value="P-loop containing nucleotide triphosphate hydrolases"/>
    <property type="match status" value="1"/>
</dbReference>
<dbReference type="InterPro" id="IPR050625">
    <property type="entry name" value="ParA/MinD_ATPase"/>
</dbReference>
<dbReference type="Pfam" id="PF01656">
    <property type="entry name" value="CbiA"/>
    <property type="match status" value="1"/>
</dbReference>